<reference evidence="2" key="1">
    <citation type="journal article" date="2015" name="Nat. Genet.">
        <title>The genome and transcriptome of the zoonotic hookworm Ancylostoma ceylanicum identify infection-specific gene families.</title>
        <authorList>
            <person name="Schwarz E.M."/>
            <person name="Hu Y."/>
            <person name="Antoshechkin I."/>
            <person name="Miller M.M."/>
            <person name="Sternberg P.W."/>
            <person name="Aroian R.V."/>
        </authorList>
    </citation>
    <scope>NUCLEOTIDE SEQUENCE</scope>
    <source>
        <strain evidence="2">HY135</strain>
    </source>
</reference>
<dbReference type="Proteomes" id="UP000024635">
    <property type="component" value="Unassembled WGS sequence"/>
</dbReference>
<accession>A0A016V1D3</accession>
<comment type="caution">
    <text evidence="1">The sequence shown here is derived from an EMBL/GenBank/DDBJ whole genome shotgun (WGS) entry which is preliminary data.</text>
</comment>
<keyword evidence="2" id="KW-1185">Reference proteome</keyword>
<evidence type="ECO:0000313" key="2">
    <source>
        <dbReference type="Proteomes" id="UP000024635"/>
    </source>
</evidence>
<sequence>MLQLHLGLEVNVMDDLASELGRRKRTAWGAYKSIENLVKKTKNIRLRAHLFNTTVLPALTYTSKAWAQRKQNLNAISVVERPIEKVILLVTRLTRARLDVSIVIVTISSCRDLNSRNPPWRELTKT</sequence>
<gene>
    <name evidence="1" type="primary">Acey_s0019.g3847</name>
    <name evidence="1" type="ORF">Y032_0019g3847</name>
</gene>
<name>A0A016V1D3_9BILA</name>
<evidence type="ECO:0000313" key="1">
    <source>
        <dbReference type="EMBL" id="EYC21479.1"/>
    </source>
</evidence>
<protein>
    <submittedName>
        <fullName evidence="1">Uncharacterized protein</fullName>
    </submittedName>
</protein>
<proteinExistence type="predicted"/>
<organism evidence="1 2">
    <name type="scientific">Ancylostoma ceylanicum</name>
    <dbReference type="NCBI Taxonomy" id="53326"/>
    <lineage>
        <taxon>Eukaryota</taxon>
        <taxon>Metazoa</taxon>
        <taxon>Ecdysozoa</taxon>
        <taxon>Nematoda</taxon>
        <taxon>Chromadorea</taxon>
        <taxon>Rhabditida</taxon>
        <taxon>Rhabditina</taxon>
        <taxon>Rhabditomorpha</taxon>
        <taxon>Strongyloidea</taxon>
        <taxon>Ancylostomatidae</taxon>
        <taxon>Ancylostomatinae</taxon>
        <taxon>Ancylostoma</taxon>
    </lineage>
</organism>
<dbReference type="EMBL" id="JARK01001355">
    <property type="protein sequence ID" value="EYC21479.1"/>
    <property type="molecule type" value="Genomic_DNA"/>
</dbReference>
<dbReference type="AlphaFoldDB" id="A0A016V1D3"/>